<evidence type="ECO:0000313" key="2">
    <source>
        <dbReference type="EMBL" id="KAJ3584725.1"/>
    </source>
</evidence>
<accession>A0A9Q0I4B1</accession>
<organism evidence="2 3">
    <name type="scientific">Muraenolepis orangiensis</name>
    <name type="common">Patagonian moray cod</name>
    <dbReference type="NCBI Taxonomy" id="630683"/>
    <lineage>
        <taxon>Eukaryota</taxon>
        <taxon>Metazoa</taxon>
        <taxon>Chordata</taxon>
        <taxon>Craniata</taxon>
        <taxon>Vertebrata</taxon>
        <taxon>Euteleostomi</taxon>
        <taxon>Actinopterygii</taxon>
        <taxon>Neopterygii</taxon>
        <taxon>Teleostei</taxon>
        <taxon>Neoteleostei</taxon>
        <taxon>Acanthomorphata</taxon>
        <taxon>Zeiogadaria</taxon>
        <taxon>Gadariae</taxon>
        <taxon>Gadiformes</taxon>
        <taxon>Muraenolepidoidei</taxon>
        <taxon>Muraenolepididae</taxon>
        <taxon>Muraenolepis</taxon>
    </lineage>
</organism>
<name>A0A9Q0I4B1_9TELE</name>
<protein>
    <submittedName>
        <fullName evidence="2">Uncharacterized protein</fullName>
    </submittedName>
</protein>
<dbReference type="OrthoDB" id="10664735at2759"/>
<keyword evidence="3" id="KW-1185">Reference proteome</keyword>
<evidence type="ECO:0000313" key="3">
    <source>
        <dbReference type="Proteomes" id="UP001148018"/>
    </source>
</evidence>
<dbReference type="AlphaFoldDB" id="A0A9Q0I4B1"/>
<sequence>MAPRGADSRPTPPYEDLDRQHATHPRRKDPYDYPTHSRPVARDPVPYSGAYPSHQPPPPPAQAQRGGRQPESRQPESRQQRYPAAPPYKPSRGGDHQQQQQHQRHYQYESVGSLQGSAYREPSPERYPPPGYANSEHDERYARVDRGRVDRGRTANRERSASTERYVEPEAEPHAGRPDRYGGRERAASTERYGGGEPYGYRDEGRRADPRQKNPLIGAV</sequence>
<gene>
    <name evidence="2" type="ORF">NHX12_015220</name>
</gene>
<dbReference type="Proteomes" id="UP001148018">
    <property type="component" value="Unassembled WGS sequence"/>
</dbReference>
<feature type="compositionally biased region" description="Basic and acidic residues" evidence="1">
    <location>
        <begin position="68"/>
        <end position="79"/>
    </location>
</feature>
<comment type="caution">
    <text evidence="2">The sequence shown here is derived from an EMBL/GenBank/DDBJ whole genome shotgun (WGS) entry which is preliminary data.</text>
</comment>
<feature type="compositionally biased region" description="Basic and acidic residues" evidence="1">
    <location>
        <begin position="135"/>
        <end position="189"/>
    </location>
</feature>
<feature type="compositionally biased region" description="Basic and acidic residues" evidence="1">
    <location>
        <begin position="200"/>
        <end position="212"/>
    </location>
</feature>
<evidence type="ECO:0000256" key="1">
    <source>
        <dbReference type="SAM" id="MobiDB-lite"/>
    </source>
</evidence>
<proteinExistence type="predicted"/>
<reference evidence="2" key="1">
    <citation type="submission" date="2022-07" db="EMBL/GenBank/DDBJ databases">
        <title>Chromosome-level genome of Muraenolepis orangiensis.</title>
        <authorList>
            <person name="Kim J."/>
        </authorList>
    </citation>
    <scope>NUCLEOTIDE SEQUENCE</scope>
    <source>
        <strain evidence="2">KU_S4_2022</strain>
        <tissue evidence="2">Muscle</tissue>
    </source>
</reference>
<feature type="region of interest" description="Disordered" evidence="1">
    <location>
        <begin position="1"/>
        <end position="220"/>
    </location>
</feature>
<dbReference type="EMBL" id="JANIIK010000119">
    <property type="protein sequence ID" value="KAJ3584725.1"/>
    <property type="molecule type" value="Genomic_DNA"/>
</dbReference>